<organism evidence="1 2">
    <name type="scientific">Fodinibius halophilus</name>
    <dbReference type="NCBI Taxonomy" id="1736908"/>
    <lineage>
        <taxon>Bacteria</taxon>
        <taxon>Pseudomonadati</taxon>
        <taxon>Balneolota</taxon>
        <taxon>Balneolia</taxon>
        <taxon>Balneolales</taxon>
        <taxon>Balneolaceae</taxon>
        <taxon>Fodinibius</taxon>
    </lineage>
</organism>
<dbReference type="EMBL" id="JAALLS010000014">
    <property type="protein sequence ID" value="NGP89024.1"/>
    <property type="molecule type" value="Genomic_DNA"/>
</dbReference>
<name>A0A6M1TE31_9BACT</name>
<accession>A0A6M1TE31</accession>
<sequence>MKKNSVLSAVTLCTIFVLGLSIVSQAQLRDQQTRSTDLMGPIVKENPSEGANFSNLFNMQMSHSYSMNFASWGGQFQNMNAYTNTMQFFFSEDLTGRVDLQVLHSPFGNSFMPNNNSGMDMKFLIRNAELNYQINDKSNISIHFQQVPSYGMNPWSSGLYRNSYNSPFNDRIFE</sequence>
<keyword evidence="2" id="KW-1185">Reference proteome</keyword>
<dbReference type="RefSeq" id="WP_165269337.1">
    <property type="nucleotide sequence ID" value="NZ_JAALLS010000014.1"/>
</dbReference>
<reference evidence="1 2" key="1">
    <citation type="submission" date="2020-02" db="EMBL/GenBank/DDBJ databases">
        <title>Aliifodinibius halophilus 2W32, complete genome.</title>
        <authorList>
            <person name="Li Y."/>
            <person name="Wu S."/>
        </authorList>
    </citation>
    <scope>NUCLEOTIDE SEQUENCE [LARGE SCALE GENOMIC DNA]</scope>
    <source>
        <strain evidence="1 2">2W32</strain>
    </source>
</reference>
<dbReference type="Proteomes" id="UP000479132">
    <property type="component" value="Unassembled WGS sequence"/>
</dbReference>
<proteinExistence type="predicted"/>
<comment type="caution">
    <text evidence="1">The sequence shown here is derived from an EMBL/GenBank/DDBJ whole genome shotgun (WGS) entry which is preliminary data.</text>
</comment>
<evidence type="ECO:0000313" key="1">
    <source>
        <dbReference type="EMBL" id="NGP89024.1"/>
    </source>
</evidence>
<evidence type="ECO:0000313" key="2">
    <source>
        <dbReference type="Proteomes" id="UP000479132"/>
    </source>
</evidence>
<dbReference type="AlphaFoldDB" id="A0A6M1TE31"/>
<gene>
    <name evidence="1" type="ORF">G3569_11705</name>
</gene>
<protein>
    <submittedName>
        <fullName evidence="1">Uncharacterized protein</fullName>
    </submittedName>
</protein>